<dbReference type="PANTHER" id="PTHR23113:SF222">
    <property type="entry name" value="RAP GUANINE NUCLEOTIDE EXCHANGE FACTOR 6"/>
    <property type="match status" value="1"/>
</dbReference>
<accession>A0A1A6H2Q0</accession>
<dbReference type="CDD" id="cd00038">
    <property type="entry name" value="CAP_ED"/>
    <property type="match status" value="1"/>
</dbReference>
<dbReference type="EMBL" id="LZPO01055345">
    <property type="protein sequence ID" value="OBS71882.1"/>
    <property type="molecule type" value="Genomic_DNA"/>
</dbReference>
<comment type="similarity">
    <text evidence="1">Belongs to the RAPGEF2 family.</text>
</comment>
<feature type="domain" description="Ras-associating" evidence="7">
    <location>
        <begin position="462"/>
        <end position="548"/>
    </location>
</feature>
<evidence type="ECO:0000256" key="2">
    <source>
        <dbReference type="ARBA" id="ARBA00022658"/>
    </source>
</evidence>
<evidence type="ECO:0000313" key="10">
    <source>
        <dbReference type="Proteomes" id="UP000092124"/>
    </source>
</evidence>
<dbReference type="OrthoDB" id="546434at2759"/>
<evidence type="ECO:0008006" key="11">
    <source>
        <dbReference type="Google" id="ProtNLM"/>
    </source>
</evidence>
<evidence type="ECO:0000256" key="4">
    <source>
        <dbReference type="SAM" id="MobiDB-lite"/>
    </source>
</evidence>
<dbReference type="CDD" id="cd00155">
    <property type="entry name" value="RasGEF"/>
    <property type="match status" value="1"/>
</dbReference>
<dbReference type="GO" id="GO:0005085">
    <property type="term" value="F:guanyl-nucleotide exchange factor activity"/>
    <property type="evidence" value="ECO:0007669"/>
    <property type="project" value="UniProtKB-KW"/>
</dbReference>
<dbReference type="InterPro" id="IPR029071">
    <property type="entry name" value="Ubiquitin-like_domsf"/>
</dbReference>
<dbReference type="SMART" id="SM00229">
    <property type="entry name" value="RasGEFN"/>
    <property type="match status" value="1"/>
</dbReference>
<organism evidence="9 10">
    <name type="scientific">Neotoma lepida</name>
    <name type="common">Desert woodrat</name>
    <dbReference type="NCBI Taxonomy" id="56216"/>
    <lineage>
        <taxon>Eukaryota</taxon>
        <taxon>Metazoa</taxon>
        <taxon>Chordata</taxon>
        <taxon>Craniata</taxon>
        <taxon>Vertebrata</taxon>
        <taxon>Euteleostomi</taxon>
        <taxon>Mammalia</taxon>
        <taxon>Eutheria</taxon>
        <taxon>Euarchontoglires</taxon>
        <taxon>Glires</taxon>
        <taxon>Rodentia</taxon>
        <taxon>Myomorpha</taxon>
        <taxon>Muroidea</taxon>
        <taxon>Cricetidae</taxon>
        <taxon>Neotominae</taxon>
        <taxon>Neotoma</taxon>
    </lineage>
</organism>
<dbReference type="Gene3D" id="1.10.840.10">
    <property type="entry name" value="Ras guanine-nucleotide exchange factors catalytic domain"/>
    <property type="match status" value="1"/>
</dbReference>
<evidence type="ECO:0000256" key="3">
    <source>
        <dbReference type="PROSITE-ProRule" id="PRU00168"/>
    </source>
</evidence>
<feature type="domain" description="Ras-GEF" evidence="5">
    <location>
        <begin position="573"/>
        <end position="740"/>
    </location>
</feature>
<dbReference type="PROSITE" id="PS50042">
    <property type="entry name" value="CNMP_BINDING_3"/>
    <property type="match status" value="1"/>
</dbReference>
<dbReference type="FunFam" id="1.20.870.10:FF:000001">
    <property type="entry name" value="rap guanine nucleotide exchange factor 2 isoform X2"/>
    <property type="match status" value="1"/>
</dbReference>
<dbReference type="STRING" id="56216.A0A1A6H2Q0"/>
<dbReference type="Proteomes" id="UP000092124">
    <property type="component" value="Unassembled WGS sequence"/>
</dbReference>
<dbReference type="InterPro" id="IPR036964">
    <property type="entry name" value="RASGEF_cat_dom_sf"/>
</dbReference>
<dbReference type="PROSITE" id="PS50212">
    <property type="entry name" value="RASGEF_NTER"/>
    <property type="match status" value="1"/>
</dbReference>
<proteinExistence type="inferred from homology"/>
<dbReference type="GO" id="GO:0030139">
    <property type="term" value="C:endocytic vesicle"/>
    <property type="evidence" value="ECO:0007669"/>
    <property type="project" value="TreeGrafter"/>
</dbReference>
<dbReference type="GO" id="GO:0016324">
    <property type="term" value="C:apical plasma membrane"/>
    <property type="evidence" value="ECO:0007669"/>
    <property type="project" value="TreeGrafter"/>
</dbReference>
<reference evidence="9 10" key="1">
    <citation type="submission" date="2016-06" db="EMBL/GenBank/DDBJ databases">
        <title>The Draft Genome Sequence and Annotation of the Desert Woodrat Neotoma lepida.</title>
        <authorList>
            <person name="Campbell M."/>
            <person name="Oakeson K.F."/>
            <person name="Yandell M."/>
            <person name="Halpert J.R."/>
            <person name="Dearing D."/>
        </authorList>
    </citation>
    <scope>NUCLEOTIDE SEQUENCE [LARGE SCALE GENOMIC DNA]</scope>
    <source>
        <strain evidence="9">417</strain>
        <tissue evidence="9">Liver</tissue>
    </source>
</reference>
<feature type="compositionally biased region" description="Basic and acidic residues" evidence="4">
    <location>
        <begin position="1"/>
        <end position="12"/>
    </location>
</feature>
<dbReference type="InterPro" id="IPR000595">
    <property type="entry name" value="cNMP-bd_dom"/>
</dbReference>
<evidence type="ECO:0000313" key="9">
    <source>
        <dbReference type="EMBL" id="OBS71882.1"/>
    </source>
</evidence>
<dbReference type="InterPro" id="IPR018490">
    <property type="entry name" value="cNMP-bd_dom_sf"/>
</dbReference>
<dbReference type="InterPro" id="IPR000159">
    <property type="entry name" value="RA_dom"/>
</dbReference>
<feature type="domain" description="N-terminal Ras-GEF" evidence="8">
    <location>
        <begin position="175"/>
        <end position="289"/>
    </location>
</feature>
<dbReference type="SMART" id="SM00314">
    <property type="entry name" value="RA"/>
    <property type="match status" value="1"/>
</dbReference>
<dbReference type="SUPFAM" id="SSF54236">
    <property type="entry name" value="Ubiquitin-like"/>
    <property type="match status" value="1"/>
</dbReference>
<dbReference type="SUPFAM" id="SSF48366">
    <property type="entry name" value="Ras GEF"/>
    <property type="match status" value="1"/>
</dbReference>
<feature type="domain" description="Cyclic nucleotide-binding" evidence="6">
    <location>
        <begin position="94"/>
        <end position="159"/>
    </location>
</feature>
<evidence type="ECO:0000256" key="1">
    <source>
        <dbReference type="ARBA" id="ARBA00010829"/>
    </source>
</evidence>
<dbReference type="PANTHER" id="PTHR23113">
    <property type="entry name" value="GUANINE NUCLEOTIDE EXCHANGE FACTOR"/>
    <property type="match status" value="1"/>
</dbReference>
<dbReference type="Pfam" id="PF00617">
    <property type="entry name" value="RasGEF"/>
    <property type="match status" value="1"/>
</dbReference>
<keyword evidence="10" id="KW-1185">Reference proteome</keyword>
<dbReference type="PROSITE" id="PS50200">
    <property type="entry name" value="RA"/>
    <property type="match status" value="1"/>
</dbReference>
<dbReference type="InterPro" id="IPR023578">
    <property type="entry name" value="Ras_GEF_dom_sf"/>
</dbReference>
<dbReference type="CDD" id="cd06224">
    <property type="entry name" value="REM"/>
    <property type="match status" value="1"/>
</dbReference>
<dbReference type="InterPro" id="IPR008937">
    <property type="entry name" value="Ras-like_GEF"/>
</dbReference>
<dbReference type="SMART" id="SM00100">
    <property type="entry name" value="cNMP"/>
    <property type="match status" value="1"/>
</dbReference>
<protein>
    <recommendedName>
        <fullName evidence="11">Rap guanine nucleotide exchange factor (GEF) 6</fullName>
    </recommendedName>
</protein>
<dbReference type="Gene3D" id="1.20.870.10">
    <property type="entry name" value="Son of sevenless (SoS) protein Chain: S domain 1"/>
    <property type="match status" value="1"/>
</dbReference>
<dbReference type="InterPro" id="IPR001895">
    <property type="entry name" value="RASGEF_cat_dom"/>
</dbReference>
<dbReference type="Pfam" id="PF00618">
    <property type="entry name" value="RasGEF_N"/>
    <property type="match status" value="1"/>
</dbReference>
<dbReference type="GO" id="GO:0007265">
    <property type="term" value="P:Ras protein signal transduction"/>
    <property type="evidence" value="ECO:0007669"/>
    <property type="project" value="TreeGrafter"/>
</dbReference>
<dbReference type="PROSITE" id="PS50009">
    <property type="entry name" value="RASGEF_CAT"/>
    <property type="match status" value="1"/>
</dbReference>
<gene>
    <name evidence="9" type="ORF">A6R68_13541</name>
</gene>
<dbReference type="Pfam" id="PF00788">
    <property type="entry name" value="RA"/>
    <property type="match status" value="1"/>
</dbReference>
<evidence type="ECO:0000259" key="6">
    <source>
        <dbReference type="PROSITE" id="PS50042"/>
    </source>
</evidence>
<dbReference type="AlphaFoldDB" id="A0A1A6H2Q0"/>
<evidence type="ECO:0000259" key="7">
    <source>
        <dbReference type="PROSITE" id="PS50200"/>
    </source>
</evidence>
<keyword evidence="2 3" id="KW-0344">Guanine-nucleotide releasing factor</keyword>
<dbReference type="InterPro" id="IPR014710">
    <property type="entry name" value="RmlC-like_jellyroll"/>
</dbReference>
<feature type="non-terminal residue" evidence="9">
    <location>
        <position position="1"/>
    </location>
</feature>
<feature type="region of interest" description="Disordered" evidence="4">
    <location>
        <begin position="1"/>
        <end position="77"/>
    </location>
</feature>
<evidence type="ECO:0000259" key="5">
    <source>
        <dbReference type="PROSITE" id="PS50009"/>
    </source>
</evidence>
<evidence type="ECO:0000259" key="8">
    <source>
        <dbReference type="PROSITE" id="PS50212"/>
    </source>
</evidence>
<dbReference type="SMART" id="SM00147">
    <property type="entry name" value="RasGEF"/>
    <property type="match status" value="1"/>
</dbReference>
<dbReference type="InterPro" id="IPR000651">
    <property type="entry name" value="Ras-like_Gua-exchang_fac_N"/>
</dbReference>
<feature type="compositionally biased region" description="Low complexity" evidence="4">
    <location>
        <begin position="22"/>
        <end position="40"/>
    </location>
</feature>
<dbReference type="Gene3D" id="2.60.120.10">
    <property type="entry name" value="Jelly Rolls"/>
    <property type="match status" value="1"/>
</dbReference>
<dbReference type="SUPFAM" id="SSF51206">
    <property type="entry name" value="cAMP-binding domain-like"/>
    <property type="match status" value="1"/>
</dbReference>
<dbReference type="CDD" id="cd01785">
    <property type="entry name" value="RA_PDZ-GEF1"/>
    <property type="match status" value="1"/>
</dbReference>
<sequence length="740" mass="83776">LPADLTKMHLTDNPHPQVTHVSSSQSGCSIASDSGSSSLSDIYQATESEVGDVDLTRLPEGPVDSEDEEDEEEEIDRTDPLQEQLLEFMHQLPAFANMTMSVRRELCSVMIFEVVEQAGAVILEDGQELDSWYVILNGTVEISHPDGKIENLFMGNSFGIVPTLDKQYMHGVIRTKVDDCQATPERLIMHLIEEHSIVDPTYIEDFLLTYRTFLESPLDVGVKLLEWFKIDSLRDKVTRIVLLWVNNHFNDFEGDPAMTQFLEEFEKNLEDTKMNGHLRLLNIACAAKAKWRQVVLQKASRESPLHFSLNGGSEKGFGVFVEGVEPVFKELLSRTEQEKSGVPHIPKIAEKKSNRHSIQDVPGDIEQTSQEKGNKKVKANTVSGGRNKIRKILDKTRFSILPPKLFSDGGLSQSQDDSIVGTRHCRHSLAIMPIPGTLSSSSPDLLQPTTSMLDFSNPSDIPDQVIRVFKADQQSCYIIISKDTTAKEVVCQAVQEFGLTGASETYSLCEVSVTPEGVIKQRRLPDQFSKLADRIQLNGRYYLKNNMETETLCSDEDAQELLKESQLSMLQLSTIEVATQLSMRDFDLFRNIEPTEYIDDLFKLDSKTENTHLKQFEDIVNQETFWVASEILSESNQLKRMKIIKHFIKIALHCRECKNFNSMFAIISGLNLAPVARLRGTWEKLPSKYEKHLQDLQDLFDPSRNMAKYRNILSSQSMQPPIIPLFPVVKKDMTFLHEGI</sequence>
<name>A0A1A6H2Q0_NEOLE</name>
<feature type="compositionally biased region" description="Acidic residues" evidence="4">
    <location>
        <begin position="63"/>
        <end position="76"/>
    </location>
</feature>
<comment type="caution">
    <text evidence="9">The sequence shown here is derived from an EMBL/GenBank/DDBJ whole genome shotgun (WGS) entry which is preliminary data.</text>
</comment>